<keyword evidence="7" id="KW-0472">Membrane</keyword>
<dbReference type="GO" id="GO:0004497">
    <property type="term" value="F:monooxygenase activity"/>
    <property type="evidence" value="ECO:0007669"/>
    <property type="project" value="UniProtKB-KW"/>
</dbReference>
<accession>A0A0F7ZKG8</accession>
<name>A0A0F7ZKG8_9HYPO</name>
<dbReference type="GO" id="GO:0020037">
    <property type="term" value="F:heme binding"/>
    <property type="evidence" value="ECO:0007669"/>
    <property type="project" value="InterPro"/>
</dbReference>
<feature type="binding site" description="axial binding residue" evidence="5">
    <location>
        <position position="447"/>
    </location>
    <ligand>
        <name>heme</name>
        <dbReference type="ChEBI" id="CHEBI:30413"/>
    </ligand>
    <ligandPart>
        <name>Fe</name>
        <dbReference type="ChEBI" id="CHEBI:18248"/>
    </ligandPart>
</feature>
<evidence type="ECO:0000313" key="8">
    <source>
        <dbReference type="EMBL" id="KJZ75231.1"/>
    </source>
</evidence>
<proteinExistence type="inferred from homology"/>
<keyword evidence="7" id="KW-1133">Transmembrane helix</keyword>
<evidence type="ECO:0000313" key="9">
    <source>
        <dbReference type="Proteomes" id="UP000054481"/>
    </source>
</evidence>
<dbReference type="PRINTS" id="PR00385">
    <property type="entry name" value="P450"/>
</dbReference>
<gene>
    <name evidence="8" type="ORF">HIM_05425</name>
</gene>
<dbReference type="GO" id="GO:0016705">
    <property type="term" value="F:oxidoreductase activity, acting on paired donors, with incorporation or reduction of molecular oxygen"/>
    <property type="evidence" value="ECO:0007669"/>
    <property type="project" value="InterPro"/>
</dbReference>
<keyword evidence="4 5" id="KW-0408">Iron</keyword>
<evidence type="ECO:0000256" key="5">
    <source>
        <dbReference type="PIRSR" id="PIRSR602401-1"/>
    </source>
</evidence>
<feature type="transmembrane region" description="Helical" evidence="7">
    <location>
        <begin position="6"/>
        <end position="31"/>
    </location>
</feature>
<comment type="similarity">
    <text evidence="6">Belongs to the cytochrome P450 family.</text>
</comment>
<organism evidence="8 9">
    <name type="scientific">Hirsutella minnesotensis 3608</name>
    <dbReference type="NCBI Taxonomy" id="1043627"/>
    <lineage>
        <taxon>Eukaryota</taxon>
        <taxon>Fungi</taxon>
        <taxon>Dikarya</taxon>
        <taxon>Ascomycota</taxon>
        <taxon>Pezizomycotina</taxon>
        <taxon>Sordariomycetes</taxon>
        <taxon>Hypocreomycetidae</taxon>
        <taxon>Hypocreales</taxon>
        <taxon>Ophiocordycipitaceae</taxon>
        <taxon>Hirsutella</taxon>
    </lineage>
</organism>
<keyword evidence="2 5" id="KW-0349">Heme</keyword>
<evidence type="ECO:0000256" key="2">
    <source>
        <dbReference type="ARBA" id="ARBA00022617"/>
    </source>
</evidence>
<evidence type="ECO:0000256" key="3">
    <source>
        <dbReference type="ARBA" id="ARBA00022723"/>
    </source>
</evidence>
<dbReference type="InterPro" id="IPR036396">
    <property type="entry name" value="Cyt_P450_sf"/>
</dbReference>
<reference evidence="8 9" key="1">
    <citation type="journal article" date="2014" name="Genome Biol. Evol.">
        <title>Comparative genomics and transcriptomics analyses reveal divergent lifestyle features of nematode endoparasitic fungus Hirsutella minnesotensis.</title>
        <authorList>
            <person name="Lai Y."/>
            <person name="Liu K."/>
            <person name="Zhang X."/>
            <person name="Zhang X."/>
            <person name="Li K."/>
            <person name="Wang N."/>
            <person name="Shu C."/>
            <person name="Wu Y."/>
            <person name="Wang C."/>
            <person name="Bushley K.E."/>
            <person name="Xiang M."/>
            <person name="Liu X."/>
        </authorList>
    </citation>
    <scope>NUCLEOTIDE SEQUENCE [LARGE SCALE GENOMIC DNA]</scope>
    <source>
        <strain evidence="8 9">3608</strain>
    </source>
</reference>
<keyword evidence="3 5" id="KW-0479">Metal-binding</keyword>
<keyword evidence="6" id="KW-0560">Oxidoreductase</keyword>
<dbReference type="Pfam" id="PF00067">
    <property type="entry name" value="p450"/>
    <property type="match status" value="1"/>
</dbReference>
<dbReference type="OrthoDB" id="1470350at2759"/>
<keyword evidence="9" id="KW-1185">Reference proteome</keyword>
<dbReference type="InterPro" id="IPR002401">
    <property type="entry name" value="Cyt_P450_E_grp-I"/>
</dbReference>
<protein>
    <recommendedName>
        <fullName evidence="10">Isotrichodermin C-15 hydroxylase</fullName>
    </recommendedName>
</protein>
<dbReference type="InterPro" id="IPR050121">
    <property type="entry name" value="Cytochrome_P450_monoxygenase"/>
</dbReference>
<evidence type="ECO:0000256" key="6">
    <source>
        <dbReference type="RuleBase" id="RU000461"/>
    </source>
</evidence>
<dbReference type="PANTHER" id="PTHR24305">
    <property type="entry name" value="CYTOCHROME P450"/>
    <property type="match status" value="1"/>
</dbReference>
<keyword evidence="6" id="KW-0503">Monooxygenase</keyword>
<keyword evidence="7" id="KW-0812">Transmembrane</keyword>
<evidence type="ECO:0000256" key="4">
    <source>
        <dbReference type="ARBA" id="ARBA00023004"/>
    </source>
</evidence>
<dbReference type="Proteomes" id="UP000054481">
    <property type="component" value="Unassembled WGS sequence"/>
</dbReference>
<evidence type="ECO:0000256" key="7">
    <source>
        <dbReference type="SAM" id="Phobius"/>
    </source>
</evidence>
<dbReference type="EMBL" id="KQ030519">
    <property type="protein sequence ID" value="KJZ75231.1"/>
    <property type="molecule type" value="Genomic_DNA"/>
</dbReference>
<dbReference type="PANTHER" id="PTHR24305:SF199">
    <property type="entry name" value="P450, PUTATIVE (EUROFUNG)-RELATED"/>
    <property type="match status" value="1"/>
</dbReference>
<dbReference type="GO" id="GO:0005506">
    <property type="term" value="F:iron ion binding"/>
    <property type="evidence" value="ECO:0007669"/>
    <property type="project" value="InterPro"/>
</dbReference>
<evidence type="ECO:0000256" key="1">
    <source>
        <dbReference type="ARBA" id="ARBA00001971"/>
    </source>
</evidence>
<sequence length="506" mass="57127">MPSTLFSYNLVGVLGSVASLILASILGRIFYRIWFHPLSRFPGPPLLAASGLPYAYLNSLSGTWFKTVASLTRQYGPAVRIGPNHIALDGSIGWTEVYNRRERGDEELSKLFGGTVEEMDNLFWAPREQHRRQRRQLGTALSASNLQQQESTIARYVHLLLYQLAEKAKAGEPVDIVKWLNYTTFDIIGDLTVSESFECLTTDTYHPWVRAAFDGIRIITLRQLFQTYPLLGALIRYLNLSQSLSNASEMRNYVSEKSKSRIESIKRSQAGSFDLTAYMLRDTPGGPMTEPEIMATTPTLLFAGSETTATALAGFCFQVARHKQVYETLAAEVRGAFAGKSEITFRSTASLQYLHAVIDEVLRVYPPAVETPARLANGNVICGIFVPAGTRISVSQWSTFRNPENFVEPNAFIPERWLSETHPRYDARFRHDNKDAFKPFGHGPRDCIGKNLAQAEMRYMIAHLLVAFDFSLEPGQDAWFDKQRAFFVWEKGPLYLRLQPRRVEQA</sequence>
<dbReference type="SUPFAM" id="SSF48264">
    <property type="entry name" value="Cytochrome P450"/>
    <property type="match status" value="1"/>
</dbReference>
<evidence type="ECO:0008006" key="10">
    <source>
        <dbReference type="Google" id="ProtNLM"/>
    </source>
</evidence>
<dbReference type="InterPro" id="IPR001128">
    <property type="entry name" value="Cyt_P450"/>
</dbReference>
<comment type="cofactor">
    <cofactor evidence="1 5">
        <name>heme</name>
        <dbReference type="ChEBI" id="CHEBI:30413"/>
    </cofactor>
</comment>
<dbReference type="PRINTS" id="PR00463">
    <property type="entry name" value="EP450I"/>
</dbReference>
<dbReference type="CDD" id="cd11058">
    <property type="entry name" value="CYP60B-like"/>
    <property type="match status" value="1"/>
</dbReference>
<dbReference type="PROSITE" id="PS00086">
    <property type="entry name" value="CYTOCHROME_P450"/>
    <property type="match status" value="1"/>
</dbReference>
<dbReference type="InterPro" id="IPR017972">
    <property type="entry name" value="Cyt_P450_CS"/>
</dbReference>
<dbReference type="AlphaFoldDB" id="A0A0F7ZKG8"/>
<dbReference type="Gene3D" id="1.10.630.10">
    <property type="entry name" value="Cytochrome P450"/>
    <property type="match status" value="1"/>
</dbReference>